<proteinExistence type="predicted"/>
<feature type="compositionally biased region" description="Polar residues" evidence="1">
    <location>
        <begin position="597"/>
        <end position="610"/>
    </location>
</feature>
<evidence type="ECO:0000313" key="3">
    <source>
        <dbReference type="Proteomes" id="UP000886520"/>
    </source>
</evidence>
<accession>A0A9D4UC74</accession>
<feature type="compositionally biased region" description="Basic and acidic residues" evidence="1">
    <location>
        <begin position="414"/>
        <end position="435"/>
    </location>
</feature>
<feature type="compositionally biased region" description="Basic and acidic residues" evidence="1">
    <location>
        <begin position="511"/>
        <end position="532"/>
    </location>
</feature>
<dbReference type="Proteomes" id="UP000886520">
    <property type="component" value="Chromosome 19"/>
</dbReference>
<feature type="compositionally biased region" description="Basic and acidic residues" evidence="1">
    <location>
        <begin position="649"/>
        <end position="662"/>
    </location>
</feature>
<feature type="region of interest" description="Disordered" evidence="1">
    <location>
        <begin position="414"/>
        <end position="447"/>
    </location>
</feature>
<keyword evidence="3" id="KW-1185">Reference proteome</keyword>
<feature type="compositionally biased region" description="Polar residues" evidence="1">
    <location>
        <begin position="214"/>
        <end position="223"/>
    </location>
</feature>
<evidence type="ECO:0000256" key="1">
    <source>
        <dbReference type="SAM" id="MobiDB-lite"/>
    </source>
</evidence>
<feature type="region of interest" description="Disordered" evidence="1">
    <location>
        <begin position="240"/>
        <end position="259"/>
    </location>
</feature>
<feature type="compositionally biased region" description="Basic and acidic residues" evidence="1">
    <location>
        <begin position="567"/>
        <end position="584"/>
    </location>
</feature>
<feature type="compositionally biased region" description="Basic and acidic residues" evidence="1">
    <location>
        <begin position="616"/>
        <end position="630"/>
    </location>
</feature>
<organism evidence="2 3">
    <name type="scientific">Adiantum capillus-veneris</name>
    <name type="common">Maidenhair fern</name>
    <dbReference type="NCBI Taxonomy" id="13818"/>
    <lineage>
        <taxon>Eukaryota</taxon>
        <taxon>Viridiplantae</taxon>
        <taxon>Streptophyta</taxon>
        <taxon>Embryophyta</taxon>
        <taxon>Tracheophyta</taxon>
        <taxon>Polypodiopsida</taxon>
        <taxon>Polypodiidae</taxon>
        <taxon>Polypodiales</taxon>
        <taxon>Pteridineae</taxon>
        <taxon>Pteridaceae</taxon>
        <taxon>Vittarioideae</taxon>
        <taxon>Adiantum</taxon>
    </lineage>
</organism>
<evidence type="ECO:0000313" key="2">
    <source>
        <dbReference type="EMBL" id="KAI5064962.1"/>
    </source>
</evidence>
<dbReference type="OrthoDB" id="1991354at2759"/>
<feature type="compositionally biased region" description="Basic and acidic residues" evidence="1">
    <location>
        <begin position="687"/>
        <end position="725"/>
    </location>
</feature>
<gene>
    <name evidence="2" type="ORF">GOP47_0019657</name>
</gene>
<feature type="region of interest" description="Disordered" evidence="1">
    <location>
        <begin position="286"/>
        <end position="328"/>
    </location>
</feature>
<dbReference type="EMBL" id="JABFUD020000019">
    <property type="protein sequence ID" value="KAI5064962.1"/>
    <property type="molecule type" value="Genomic_DNA"/>
</dbReference>
<feature type="compositionally biased region" description="Low complexity" evidence="1">
    <location>
        <begin position="632"/>
        <end position="648"/>
    </location>
</feature>
<feature type="region of interest" description="Disordered" evidence="1">
    <location>
        <begin position="214"/>
        <end position="235"/>
    </location>
</feature>
<comment type="caution">
    <text evidence="2">The sequence shown here is derived from an EMBL/GenBank/DDBJ whole genome shotgun (WGS) entry which is preliminary data.</text>
</comment>
<feature type="region of interest" description="Disordered" evidence="1">
    <location>
        <begin position="500"/>
        <end position="532"/>
    </location>
</feature>
<name>A0A9D4UC74_ADICA</name>
<sequence length="764" mass="83083">MWLIEGIAMDSTLNGCKRWSNSGASCFWLPLSRVNLKLFYPTPYKEEKKKELQSTGMGGCSSKPQTAECEVRNASNPELNLLLSGLKAIDPSNASPYKGSQHTLQSLFIQHHRDGEVVVENPQTLQALLQDPKPLDSECAGNAEAASKGFPQQQENKPCSPISVFADLAHQDADKCRQAEELLLPLETAQKSEPSAILDDAASKSATDLTIEEVSTPSIASEQQADDHTLSEPADGKVYSVTSHSKEGDLPCPEPNSSGSICKDEVLHDIKGSKAKEIAAANVRAVNDESVESVIDRDEQEVEGNQSSGRMASESKSEGTTEGPSMEGVVEKELQAHQARLREVEETVGAHQLATQHEEGTMETCKPPVVQQAEYISQSYLGSEKATFKEKEKASEGENEGVQVVETEKIGVQDRESIEGEKAGVQDRESIKGEKTGVQYGESKADDETGLCMGVVQQGKKEELQNEGKACIQCAIMNVHVEDGGVPDGTCGKEAVTMQDNENEEVPGRLQRKDEQHQLADDKESKNDGELENEKAIANVLPSHVDSKAAAGEFASVKSIEEASSCEVKEEPKSVQAFRKHEENTTEQPDLGFTEKLASSGSAIGTTTNDMVIEYLKSEEKTTDTTKNSKNESSSAVSEEVVVSMEVLPVERDEMLEHEQQGHDALSPVVAELDKKAQDPALEPSSWEDKEADSPELKHVLPESNSAERLEGRKSEPTTEFEHGKSISVDIKGNQEESFELVQNEQSDLNLSPVNLGSIHVKSQ</sequence>
<protein>
    <submittedName>
        <fullName evidence="2">Uncharacterized protein</fullName>
    </submittedName>
</protein>
<reference evidence="2" key="1">
    <citation type="submission" date="2021-01" db="EMBL/GenBank/DDBJ databases">
        <title>Adiantum capillus-veneris genome.</title>
        <authorList>
            <person name="Fang Y."/>
            <person name="Liao Q."/>
        </authorList>
    </citation>
    <scope>NUCLEOTIDE SEQUENCE</scope>
    <source>
        <strain evidence="2">H3</strain>
        <tissue evidence="2">Leaf</tissue>
    </source>
</reference>
<dbReference type="AlphaFoldDB" id="A0A9D4UC74"/>
<feature type="region of interest" description="Disordered" evidence="1">
    <location>
        <begin position="561"/>
        <end position="732"/>
    </location>
</feature>